<dbReference type="SFLD" id="SFLDS00003">
    <property type="entry name" value="Haloacid_Dehalogenase"/>
    <property type="match status" value="1"/>
</dbReference>
<evidence type="ECO:0000256" key="1">
    <source>
        <dbReference type="ARBA" id="ARBA00022729"/>
    </source>
</evidence>
<dbReference type="Gene3D" id="3.40.50.1000">
    <property type="entry name" value="HAD superfamily/HAD-like"/>
    <property type="match status" value="1"/>
</dbReference>
<evidence type="ECO:0000313" key="5">
    <source>
        <dbReference type="Proteomes" id="UP000030014"/>
    </source>
</evidence>
<dbReference type="InterPro" id="IPR018392">
    <property type="entry name" value="LysM"/>
</dbReference>
<dbReference type="EMBL" id="JDRY01000034">
    <property type="protein sequence ID" value="KGM99458.1"/>
    <property type="molecule type" value="Genomic_DNA"/>
</dbReference>
<feature type="signal peptide" evidence="2">
    <location>
        <begin position="1"/>
        <end position="27"/>
    </location>
</feature>
<dbReference type="AlphaFoldDB" id="A0A0A0IFX7"/>
<proteinExistence type="predicted"/>
<organism evidence="4 5">
    <name type="scientific">Clostridium botulinum C/D str. DC5</name>
    <dbReference type="NCBI Taxonomy" id="1443128"/>
    <lineage>
        <taxon>Bacteria</taxon>
        <taxon>Bacillati</taxon>
        <taxon>Bacillota</taxon>
        <taxon>Clostridia</taxon>
        <taxon>Eubacteriales</taxon>
        <taxon>Clostridiaceae</taxon>
        <taxon>Clostridium</taxon>
    </lineage>
</organism>
<dbReference type="SUPFAM" id="SSF54106">
    <property type="entry name" value="LysM domain"/>
    <property type="match status" value="1"/>
</dbReference>
<dbReference type="PROSITE" id="PS51782">
    <property type="entry name" value="LYSM"/>
    <property type="match status" value="1"/>
</dbReference>
<dbReference type="Gene3D" id="3.10.350.10">
    <property type="entry name" value="LysM domain"/>
    <property type="match status" value="1"/>
</dbReference>
<dbReference type="PANTHER" id="PTHR31284:SF10">
    <property type="entry name" value="ACID PHOSPHATASE-LIKE PROTEIN"/>
    <property type="match status" value="1"/>
</dbReference>
<name>A0A0A0IFX7_CLOBO</name>
<dbReference type="CDD" id="cd00118">
    <property type="entry name" value="LysM"/>
    <property type="match status" value="1"/>
</dbReference>
<dbReference type="Pfam" id="PF03767">
    <property type="entry name" value="Acid_phosphat_B"/>
    <property type="match status" value="1"/>
</dbReference>
<dbReference type="RefSeq" id="WP_039259528.1">
    <property type="nucleotide sequence ID" value="NZ_JDRY01000034.1"/>
</dbReference>
<dbReference type="Pfam" id="PF01476">
    <property type="entry name" value="LysM"/>
    <property type="match status" value="1"/>
</dbReference>
<dbReference type="NCBIfam" id="TIGR01533">
    <property type="entry name" value="lipo_e_P4"/>
    <property type="match status" value="1"/>
</dbReference>
<keyword evidence="1 2" id="KW-0732">Signal</keyword>
<sequence>MSFKKKGLLISMVLSSSVLFSSFSSFAIDATYKVKSGDTLRKISTKYHMTWKHLAKLNNIKSPYLIFPNQILKLQENTQVPTSDPVCKPELKKQEITQKDLNEQLVMAELWMQNSAEYKALCYQAYNTAKVIVDQNVASFKKGDKPLALITDCDETVMENSIYDAGFIDHNDSHNDDNWNKWVDAAEGKAMPGAKKFLDYAHSKGVEIFYVTGRDEKNSLDGTMKNLKKIGFPCVDKYHMRLKTDTGNKEPRMKELEKKYNVIIYMGDDEGDFPVGSYNQDMKTRNSLADKHKNEFGSKFIVLPNPSYGHWESSLAKNYWKLTPEQKNALRKQLIKTWRCDNK</sequence>
<dbReference type="PANTHER" id="PTHR31284">
    <property type="entry name" value="ACID PHOSPHATASE-LIKE PROTEIN"/>
    <property type="match status" value="1"/>
</dbReference>
<dbReference type="Proteomes" id="UP000030014">
    <property type="component" value="Unassembled WGS sequence"/>
</dbReference>
<dbReference type="GO" id="GO:0009279">
    <property type="term" value="C:cell outer membrane"/>
    <property type="evidence" value="ECO:0007669"/>
    <property type="project" value="InterPro"/>
</dbReference>
<dbReference type="SFLD" id="SFLDG01125">
    <property type="entry name" value="C1.1:_Acid_Phosphatase_Like"/>
    <property type="match status" value="1"/>
</dbReference>
<evidence type="ECO:0000313" key="4">
    <source>
        <dbReference type="EMBL" id="KGM99458.1"/>
    </source>
</evidence>
<dbReference type="InterPro" id="IPR023214">
    <property type="entry name" value="HAD_sf"/>
</dbReference>
<accession>A0A0A0IFX7</accession>
<evidence type="ECO:0000256" key="2">
    <source>
        <dbReference type="SAM" id="SignalP"/>
    </source>
</evidence>
<dbReference type="InterPro" id="IPR006423">
    <property type="entry name" value="Lipo_e_P4"/>
</dbReference>
<dbReference type="InterPro" id="IPR005519">
    <property type="entry name" value="Acid_phosphat_B-like"/>
</dbReference>
<dbReference type="SUPFAM" id="SSF56784">
    <property type="entry name" value="HAD-like"/>
    <property type="match status" value="1"/>
</dbReference>
<dbReference type="InterPro" id="IPR036412">
    <property type="entry name" value="HAD-like_sf"/>
</dbReference>
<comment type="caution">
    <text evidence="4">The sequence shown here is derived from an EMBL/GenBank/DDBJ whole genome shotgun (WGS) entry which is preliminary data.</text>
</comment>
<feature type="domain" description="LysM" evidence="3">
    <location>
        <begin position="30"/>
        <end position="74"/>
    </location>
</feature>
<gene>
    <name evidence="4" type="ORF">Z955_07810</name>
</gene>
<evidence type="ECO:0000259" key="3">
    <source>
        <dbReference type="PROSITE" id="PS51782"/>
    </source>
</evidence>
<protein>
    <submittedName>
        <fullName evidence="4">5'-nucleotidase</fullName>
    </submittedName>
</protein>
<dbReference type="SMART" id="SM00257">
    <property type="entry name" value="LysM"/>
    <property type="match status" value="1"/>
</dbReference>
<feature type="chain" id="PRO_5001963664" evidence="2">
    <location>
        <begin position="28"/>
        <end position="343"/>
    </location>
</feature>
<reference evidence="4 5" key="1">
    <citation type="submission" date="2014-01" db="EMBL/GenBank/DDBJ databases">
        <title>Plasmidome dynamics in the species complex Clostridium novyi sensu lato converts strains of independent lineages into distinctly different pathogens.</title>
        <authorList>
            <person name="Skarin H."/>
            <person name="Segerman B."/>
        </authorList>
    </citation>
    <scope>NUCLEOTIDE SEQUENCE [LARGE SCALE GENOMIC DNA]</scope>
    <source>
        <strain evidence="4 5">DC5</strain>
    </source>
</reference>
<dbReference type="InterPro" id="IPR036779">
    <property type="entry name" value="LysM_dom_sf"/>
</dbReference>